<keyword evidence="1" id="KW-0812">Transmembrane</keyword>
<organism evidence="2">
    <name type="scientific">Myoviridae sp. ctRRy11</name>
    <dbReference type="NCBI Taxonomy" id="2826651"/>
    <lineage>
        <taxon>Viruses</taxon>
        <taxon>Duplodnaviria</taxon>
        <taxon>Heunggongvirae</taxon>
        <taxon>Uroviricota</taxon>
        <taxon>Caudoviricetes</taxon>
    </lineage>
</organism>
<evidence type="ECO:0000256" key="1">
    <source>
        <dbReference type="SAM" id="Phobius"/>
    </source>
</evidence>
<protein>
    <submittedName>
        <fullName evidence="2">Uncharacterized protein</fullName>
    </submittedName>
</protein>
<feature type="transmembrane region" description="Helical" evidence="1">
    <location>
        <begin position="44"/>
        <end position="63"/>
    </location>
</feature>
<keyword evidence="1" id="KW-1133">Transmembrane helix</keyword>
<dbReference type="EMBL" id="BK015012">
    <property type="protein sequence ID" value="DAD87024.1"/>
    <property type="molecule type" value="Genomic_DNA"/>
</dbReference>
<feature type="transmembrane region" description="Helical" evidence="1">
    <location>
        <begin position="265"/>
        <end position="287"/>
    </location>
</feature>
<name>A0A8S5MXV1_9CAUD</name>
<feature type="transmembrane region" description="Helical" evidence="1">
    <location>
        <begin position="12"/>
        <end position="32"/>
    </location>
</feature>
<dbReference type="PROSITE" id="PS51257">
    <property type="entry name" value="PROKAR_LIPOPROTEIN"/>
    <property type="match status" value="1"/>
</dbReference>
<feature type="transmembrane region" description="Helical" evidence="1">
    <location>
        <begin position="238"/>
        <end position="259"/>
    </location>
</feature>
<proteinExistence type="predicted"/>
<sequence>MEKNKFKTFIKNNFLYFIIAFACLAYIAYGLVKIETSGKTIIEIIGQGAVIFFVSYLICRLFSMQGLLSGDRKDEVIKTNQLHAKCVADIDCKINEMDEWCDKENVKALKKMRQQILNREGLKYDDCFDSEGVAKELSFPHEELVYIRKDDKGNVIETLNAKQFKEKYFEKYKVEKKKNKAFNKRQDAKHKAYLKAIRVKITPLSTDAITATTVRTEDPHNFGMDRRQYQKKEARSDLISKAIMGIIFAYFVPSFIFGWAYFISALIQVAIFLLFGAIKWVQSYYFASEDLRKRTVKQINYIQRFKCDKGLVTPEEAKQQIESIGGKDDVNLG</sequence>
<keyword evidence="1" id="KW-0472">Membrane</keyword>
<evidence type="ECO:0000313" key="2">
    <source>
        <dbReference type="EMBL" id="DAD87024.1"/>
    </source>
</evidence>
<reference evidence="2" key="1">
    <citation type="journal article" date="2021" name="Proc. Natl. Acad. Sci. U.S.A.">
        <title>A Catalog of Tens of Thousands of Viruses from Human Metagenomes Reveals Hidden Associations with Chronic Diseases.</title>
        <authorList>
            <person name="Tisza M.J."/>
            <person name="Buck C.B."/>
        </authorList>
    </citation>
    <scope>NUCLEOTIDE SEQUENCE</scope>
    <source>
        <strain evidence="2">CtRRy11</strain>
    </source>
</reference>
<accession>A0A8S5MXV1</accession>